<dbReference type="HOGENOM" id="CLU_129296_0_1_9"/>
<evidence type="ECO:0000259" key="1">
    <source>
        <dbReference type="Pfam" id="PF09350"/>
    </source>
</evidence>
<dbReference type="Pfam" id="PF09350">
    <property type="entry name" value="DJC28_CD"/>
    <property type="match status" value="1"/>
</dbReference>
<feature type="domain" description="DnaJ homologue subfamily C member 28 conserved" evidence="1">
    <location>
        <begin position="7"/>
        <end position="73"/>
    </location>
</feature>
<dbReference type="OrthoDB" id="9798476at2"/>
<protein>
    <recommendedName>
        <fullName evidence="1">DnaJ homologue subfamily C member 28 conserved domain-containing protein</fullName>
    </recommendedName>
</protein>
<dbReference type="InterPro" id="IPR052573">
    <property type="entry name" value="DnaJ_C_subfamily_28"/>
</dbReference>
<name>A4J636_DESRM</name>
<dbReference type="RefSeq" id="WP_011878345.1">
    <property type="nucleotide sequence ID" value="NC_009253.1"/>
</dbReference>
<gene>
    <name evidence="2" type="ordered locus">Dred_2022</name>
</gene>
<keyword evidence="3" id="KW-1185">Reference proteome</keyword>
<dbReference type="PANTHER" id="PTHR39158:SF1">
    <property type="entry name" value="DNAJ HOMOLOG SUBFAMILY C MEMBER 28"/>
    <property type="match status" value="1"/>
</dbReference>
<sequence>MDLFTMLAENKIREAMEKGELNNLPGSGQPLELDDMSHIPEDLRAGYRLLKNAGVIPEEMELKKEIISLQKLIDYCYDEKDRTHLIKKLNEKILRFNILMEKRKVVSPALSFYKEKIYARFQGY</sequence>
<accession>A4J636</accession>
<proteinExistence type="predicted"/>
<dbReference type="PANTHER" id="PTHR39158">
    <property type="entry name" value="OS08G0560600 PROTEIN"/>
    <property type="match status" value="1"/>
</dbReference>
<dbReference type="Proteomes" id="UP000001556">
    <property type="component" value="Chromosome"/>
</dbReference>
<organism evidence="2 3">
    <name type="scientific">Desulforamulus reducens (strain ATCC BAA-1160 / DSM 100696 / MI-1)</name>
    <name type="common">Desulfotomaculum reducens</name>
    <dbReference type="NCBI Taxonomy" id="349161"/>
    <lineage>
        <taxon>Bacteria</taxon>
        <taxon>Bacillati</taxon>
        <taxon>Bacillota</taxon>
        <taxon>Clostridia</taxon>
        <taxon>Eubacteriales</taxon>
        <taxon>Peptococcaceae</taxon>
        <taxon>Desulforamulus</taxon>
    </lineage>
</organism>
<reference evidence="2 3" key="1">
    <citation type="submission" date="2007-03" db="EMBL/GenBank/DDBJ databases">
        <title>Complete sequence of Desulfotomaculum reducens MI-1.</title>
        <authorList>
            <consortium name="US DOE Joint Genome Institute"/>
            <person name="Copeland A."/>
            <person name="Lucas S."/>
            <person name="Lapidus A."/>
            <person name="Barry K."/>
            <person name="Detter J.C."/>
            <person name="Glavina del Rio T."/>
            <person name="Hammon N."/>
            <person name="Israni S."/>
            <person name="Dalin E."/>
            <person name="Tice H."/>
            <person name="Pitluck S."/>
            <person name="Sims D."/>
            <person name="Brettin T."/>
            <person name="Bruce D."/>
            <person name="Han C."/>
            <person name="Tapia R."/>
            <person name="Schmutz J."/>
            <person name="Larimer F."/>
            <person name="Land M."/>
            <person name="Hauser L."/>
            <person name="Kyrpides N."/>
            <person name="Kim E."/>
            <person name="Tebo B.M."/>
            <person name="Richardson P."/>
        </authorList>
    </citation>
    <scope>NUCLEOTIDE SEQUENCE [LARGE SCALE GENOMIC DNA]</scope>
    <source>
        <strain evidence="2 3">MI-1</strain>
    </source>
</reference>
<dbReference type="KEGG" id="drm:Dred_2022"/>
<dbReference type="STRING" id="349161.Dred_2022"/>
<dbReference type="AlphaFoldDB" id="A4J636"/>
<evidence type="ECO:0000313" key="2">
    <source>
        <dbReference type="EMBL" id="ABO50539.1"/>
    </source>
</evidence>
<dbReference type="EMBL" id="CP000612">
    <property type="protein sequence ID" value="ABO50539.1"/>
    <property type="molecule type" value="Genomic_DNA"/>
</dbReference>
<dbReference type="InterPro" id="IPR018961">
    <property type="entry name" value="DnaJ_homolog_subfam-C_membr-28"/>
</dbReference>
<evidence type="ECO:0000313" key="3">
    <source>
        <dbReference type="Proteomes" id="UP000001556"/>
    </source>
</evidence>
<dbReference type="eggNOG" id="ENOG5032TNY">
    <property type="taxonomic scope" value="Bacteria"/>
</dbReference>